<reference evidence="6 7" key="1">
    <citation type="submission" date="2018-03" db="EMBL/GenBank/DDBJ databases">
        <authorList>
            <person name="Keele B.F."/>
        </authorList>
    </citation>
    <scope>NUCLEOTIDE SEQUENCE [LARGE SCALE GENOMIC DNA]</scope>
    <source>
        <strain evidence="6 7">CECT 8599</strain>
    </source>
</reference>
<comment type="similarity">
    <text evidence="1">Belongs to the virb1 family.</text>
</comment>
<evidence type="ECO:0000259" key="4">
    <source>
        <dbReference type="Pfam" id="PF01464"/>
    </source>
</evidence>
<dbReference type="Gene3D" id="2.70.70.10">
    <property type="entry name" value="Glucose Permease (Domain IIA)"/>
    <property type="match status" value="1"/>
</dbReference>
<evidence type="ECO:0000256" key="3">
    <source>
        <dbReference type="SAM" id="Phobius"/>
    </source>
</evidence>
<dbReference type="CDD" id="cd00254">
    <property type="entry name" value="LT-like"/>
    <property type="match status" value="1"/>
</dbReference>
<feature type="transmembrane region" description="Helical" evidence="3">
    <location>
        <begin position="24"/>
        <end position="45"/>
    </location>
</feature>
<accession>A0A2R8BPK2</accession>
<dbReference type="InterPro" id="IPR008258">
    <property type="entry name" value="Transglycosylase_SLT_dom_1"/>
</dbReference>
<dbReference type="RefSeq" id="WP_108830448.1">
    <property type="nucleotide sequence ID" value="NZ_OMOR01000003.1"/>
</dbReference>
<dbReference type="InterPro" id="IPR050570">
    <property type="entry name" value="Cell_wall_metabolism_enzyme"/>
</dbReference>
<keyword evidence="3" id="KW-0812">Transmembrane</keyword>
<evidence type="ECO:0000256" key="1">
    <source>
        <dbReference type="ARBA" id="ARBA00009387"/>
    </source>
</evidence>
<dbReference type="InterPro" id="IPR023346">
    <property type="entry name" value="Lysozyme-like_dom_sf"/>
</dbReference>
<keyword evidence="6" id="KW-0378">Hydrolase</keyword>
<protein>
    <submittedName>
        <fullName evidence="6">Murein DD-endopeptidase MepM</fullName>
        <ecNumber evidence="6">3.4.24.-</ecNumber>
    </submittedName>
</protein>
<evidence type="ECO:0000313" key="7">
    <source>
        <dbReference type="Proteomes" id="UP000244880"/>
    </source>
</evidence>
<dbReference type="Pfam" id="PF01551">
    <property type="entry name" value="Peptidase_M23"/>
    <property type="match status" value="1"/>
</dbReference>
<gene>
    <name evidence="6" type="primary">mepM_4</name>
    <name evidence="6" type="ORF">ASD8599_03971</name>
</gene>
<dbReference type="PANTHER" id="PTHR21666">
    <property type="entry name" value="PEPTIDASE-RELATED"/>
    <property type="match status" value="1"/>
</dbReference>
<name>A0A2R8BPK2_9RHOB</name>
<dbReference type="Proteomes" id="UP000244880">
    <property type="component" value="Unassembled WGS sequence"/>
</dbReference>
<dbReference type="GO" id="GO:0004222">
    <property type="term" value="F:metalloendopeptidase activity"/>
    <property type="evidence" value="ECO:0007669"/>
    <property type="project" value="TreeGrafter"/>
</dbReference>
<keyword evidence="3" id="KW-0472">Membrane</keyword>
<dbReference type="PANTHER" id="PTHR21666:SF289">
    <property type="entry name" value="L-ALA--D-GLU ENDOPEPTIDASE"/>
    <property type="match status" value="1"/>
</dbReference>
<dbReference type="InterPro" id="IPR011055">
    <property type="entry name" value="Dup_hybrid_motif"/>
</dbReference>
<dbReference type="SUPFAM" id="SSF51261">
    <property type="entry name" value="Duplicated hybrid motif"/>
    <property type="match status" value="1"/>
</dbReference>
<evidence type="ECO:0000313" key="6">
    <source>
        <dbReference type="EMBL" id="SPH27505.1"/>
    </source>
</evidence>
<keyword evidence="2" id="KW-0732">Signal</keyword>
<dbReference type="EMBL" id="OMOR01000003">
    <property type="protein sequence ID" value="SPH27505.1"/>
    <property type="molecule type" value="Genomic_DNA"/>
</dbReference>
<dbReference type="OrthoDB" id="9805070at2"/>
<dbReference type="EC" id="3.4.24.-" evidence="6"/>
<keyword evidence="7" id="KW-1185">Reference proteome</keyword>
<feature type="domain" description="M23ase beta-sheet core" evidence="5">
    <location>
        <begin position="476"/>
        <end position="572"/>
    </location>
</feature>
<dbReference type="Pfam" id="PF01464">
    <property type="entry name" value="SLT"/>
    <property type="match status" value="1"/>
</dbReference>
<keyword evidence="3" id="KW-1133">Transmembrane helix</keyword>
<organism evidence="6 7">
    <name type="scientific">Ascidiaceihabitans donghaensis</name>
    <dbReference type="NCBI Taxonomy" id="1510460"/>
    <lineage>
        <taxon>Bacteria</taxon>
        <taxon>Pseudomonadati</taxon>
        <taxon>Pseudomonadota</taxon>
        <taxon>Alphaproteobacteria</taxon>
        <taxon>Rhodobacterales</taxon>
        <taxon>Paracoccaceae</taxon>
        <taxon>Ascidiaceihabitans</taxon>
    </lineage>
</organism>
<dbReference type="Gene3D" id="1.10.530.10">
    <property type="match status" value="1"/>
</dbReference>
<proteinExistence type="inferred from homology"/>
<dbReference type="SUPFAM" id="SSF53955">
    <property type="entry name" value="Lysozyme-like"/>
    <property type="match status" value="1"/>
</dbReference>
<dbReference type="InterPro" id="IPR016047">
    <property type="entry name" value="M23ase_b-sheet_dom"/>
</dbReference>
<sequence length="771" mass="82997">MFEVDPRFQQGRKKARGRKWRRNGLRFAVFGLLPFVVIVLPLWFLTGMGAKVAGLFGGGQDDLQLVQIESDIVVAPVVPNNAFVDIAGDPTILRFDASGGTGVMRETAGPGVLDIRRFGLQQPKRLVVMRDNLVVMQRQLMTALPSTREDFAFFQAQRSQALEVMDAAMNAEPIDILANIDGDVDLGDLTDSYGASLESGVSAEEDFVQKTEVENTTSVAFVRREAFRIALFSDRVIEAKVERTLLDVLVQNGITEVDAKRLAPQITGLISGVDAPPKGSIIALRLAPLGPNTQRLLQLSYYNPQGYVGSIAQTRAGNVMIASDPWFEDNLMELAGTEEEDTGSTDGQFRLLDAVYSAAVRNGVPTTLVGEMIALMSKVHDLDKFAKTGDQFTFAYAPQHGPGGSASGQLMYAAIKGPSGDMQCYVIPDKDEGGFKCFDPNKRRPSSGGAIISPVQGILTSKFGPRKHPIHKVVRLHAGIDWAAPTGTPVYAAAPGKVSHAGDGKGYGNLVIIKHPGGLESRYAHLNKFAPKGKTGGLVQAGDLIGYVGTTGRSTGPHLHFETRLNGTPVDPMGLLNGGAPVVASGAVEALVAQIIKVESAGNANAKNPLSSATGLGQFISSTWLRMMRDYRPELHSTMSKQDLLNLRRDPTLSREMVTKLAQENESFLRKRGHNITAGRLYLSHFLGPGGAHTVLSAANDDTIARLMGAGVVKANPFLRNYSVLDLKNWADRKMRGRGKGSVVVAAPPKPVSPEVKVYKDLVDQVLKEVG</sequence>
<dbReference type="AlphaFoldDB" id="A0A2R8BPK2"/>
<evidence type="ECO:0000259" key="5">
    <source>
        <dbReference type="Pfam" id="PF01551"/>
    </source>
</evidence>
<evidence type="ECO:0000256" key="2">
    <source>
        <dbReference type="ARBA" id="ARBA00022729"/>
    </source>
</evidence>
<dbReference type="CDD" id="cd12797">
    <property type="entry name" value="M23_peptidase"/>
    <property type="match status" value="1"/>
</dbReference>
<feature type="domain" description="Transglycosylase SLT" evidence="4">
    <location>
        <begin position="587"/>
        <end position="663"/>
    </location>
</feature>